<name>A0A8H9C7U0_9HYPH</name>
<dbReference type="EMBL" id="AP024145">
    <property type="protein sequence ID" value="BCM84680.1"/>
    <property type="molecule type" value="Genomic_DNA"/>
</dbReference>
<organism evidence="1 2">
    <name type="scientific">Methylobacterium indicum</name>
    <dbReference type="NCBI Taxonomy" id="1775910"/>
    <lineage>
        <taxon>Bacteria</taxon>
        <taxon>Pseudomonadati</taxon>
        <taxon>Pseudomonadota</taxon>
        <taxon>Alphaproteobacteria</taxon>
        <taxon>Hyphomicrobiales</taxon>
        <taxon>Methylobacteriaceae</taxon>
        <taxon>Methylobacterium</taxon>
    </lineage>
</organism>
<sequence length="131" mass="13815">MWAGPGFAGPGRFGYRCGVPQGQTLPERNAMMRGFVRAGLASAAILVAALTGSASAQYYREDVAPGYGYERVPPRRAVGYNCDAVQRGFTGPQPYSCPLPGPRPLGVRCFCDVPIAAFSTPQPPAPGRVVP</sequence>
<evidence type="ECO:0000313" key="2">
    <source>
        <dbReference type="Proteomes" id="UP000663508"/>
    </source>
</evidence>
<reference evidence="1" key="1">
    <citation type="submission" date="2020-11" db="EMBL/GenBank/DDBJ databases">
        <title>Complete genome sequence of a novel pathogenic Methylobacterium strain isolated from rice in Vietnam.</title>
        <authorList>
            <person name="Lai K."/>
            <person name="Okazaki S."/>
            <person name="Higashi K."/>
            <person name="Mori H."/>
            <person name="Toyoda A."/>
            <person name="Kurokawa K."/>
        </authorList>
    </citation>
    <scope>NUCLEOTIDE SEQUENCE</scope>
    <source>
        <strain evidence="1">VL1</strain>
    </source>
</reference>
<evidence type="ECO:0000313" key="1">
    <source>
        <dbReference type="EMBL" id="BCM84680.1"/>
    </source>
</evidence>
<proteinExistence type="predicted"/>
<dbReference type="Proteomes" id="UP000663508">
    <property type="component" value="Chromosome"/>
</dbReference>
<gene>
    <name evidence="1" type="ORF">mvi_31410</name>
</gene>
<dbReference type="KEGG" id="mind:mvi_31410"/>
<accession>A0A8H9C7U0</accession>
<dbReference type="AlphaFoldDB" id="A0A8H9C7U0"/>
<protein>
    <submittedName>
        <fullName evidence="1">Uncharacterized protein</fullName>
    </submittedName>
</protein>